<dbReference type="GO" id="GO:0004252">
    <property type="term" value="F:serine-type endopeptidase activity"/>
    <property type="evidence" value="ECO:0007669"/>
    <property type="project" value="InterPro"/>
</dbReference>
<reference evidence="3" key="2">
    <citation type="submission" date="2025-09" db="UniProtKB">
        <authorList>
            <consortium name="Ensembl"/>
        </authorList>
    </citation>
    <scope>IDENTIFICATION</scope>
</reference>
<name>A0A3Q2TR19_FUNHE</name>
<dbReference type="InterPro" id="IPR001314">
    <property type="entry name" value="Peptidase_S1A"/>
</dbReference>
<dbReference type="Pfam" id="PF00089">
    <property type="entry name" value="Trypsin"/>
    <property type="match status" value="1"/>
</dbReference>
<dbReference type="InterPro" id="IPR018114">
    <property type="entry name" value="TRYPSIN_HIS"/>
</dbReference>
<proteinExistence type="predicted"/>
<dbReference type="PANTHER" id="PTHR24271:SF87">
    <property type="entry name" value="ARGININE ESTERASE-LIKE-RELATED"/>
    <property type="match status" value="1"/>
</dbReference>
<dbReference type="InterPro" id="IPR043504">
    <property type="entry name" value="Peptidase_S1_PA_chymotrypsin"/>
</dbReference>
<evidence type="ECO:0000313" key="4">
    <source>
        <dbReference type="Proteomes" id="UP000265000"/>
    </source>
</evidence>
<dbReference type="InterPro" id="IPR001254">
    <property type="entry name" value="Trypsin_dom"/>
</dbReference>
<dbReference type="Ensembl" id="ENSFHET00000034672.1">
    <property type="protein sequence ID" value="ENSFHEP00000019175.1"/>
    <property type="gene ID" value="ENSFHEG00000021166.1"/>
</dbReference>
<dbReference type="PROSITE" id="PS00134">
    <property type="entry name" value="TRYPSIN_HIS"/>
    <property type="match status" value="1"/>
</dbReference>
<keyword evidence="1" id="KW-1015">Disulfide bond</keyword>
<organism evidence="3 4">
    <name type="scientific">Fundulus heteroclitus</name>
    <name type="common">Killifish</name>
    <name type="synonym">Mummichog</name>
    <dbReference type="NCBI Taxonomy" id="8078"/>
    <lineage>
        <taxon>Eukaryota</taxon>
        <taxon>Metazoa</taxon>
        <taxon>Chordata</taxon>
        <taxon>Craniata</taxon>
        <taxon>Vertebrata</taxon>
        <taxon>Euteleostomi</taxon>
        <taxon>Actinopterygii</taxon>
        <taxon>Neopterygii</taxon>
        <taxon>Teleostei</taxon>
        <taxon>Neoteleostei</taxon>
        <taxon>Acanthomorphata</taxon>
        <taxon>Ovalentaria</taxon>
        <taxon>Atherinomorphae</taxon>
        <taxon>Cyprinodontiformes</taxon>
        <taxon>Fundulidae</taxon>
        <taxon>Fundulus</taxon>
    </lineage>
</organism>
<dbReference type="SMART" id="SM00020">
    <property type="entry name" value="Tryp_SPc"/>
    <property type="match status" value="1"/>
</dbReference>
<dbReference type="PRINTS" id="PR00722">
    <property type="entry name" value="CHYMOTRYPSIN"/>
</dbReference>
<evidence type="ECO:0000259" key="2">
    <source>
        <dbReference type="PROSITE" id="PS50240"/>
    </source>
</evidence>
<sequence length="256" mass="27812">MAQNTISAVHAYIESRPMDLCNISSPSLSTPFPLIPLLTFAAHGTEIIHGKKVPDDLMLYMASVQNNKAHVCGGFLISEDFVVTAAHCDKPNLSVVLGTHNLKKVNDGTMRYDVTKCNLICKSLTVFYLHPQLSRKAQLNERVSPIQIPRAEMKLKAKTKCRLAGWGSAKANGEVSNVLKIAEVLVLPNNVTCAVSVHNPKTGFCKGDSGGPLVCGGIATGLVSFNRSCDPDVPMVYTDVSKYASWIRKVLKQKKC</sequence>
<accession>A0A3Q2TR19</accession>
<dbReference type="GO" id="GO:0006508">
    <property type="term" value="P:proteolysis"/>
    <property type="evidence" value="ECO:0007669"/>
    <property type="project" value="InterPro"/>
</dbReference>
<protein>
    <submittedName>
        <fullName evidence="3">Mast cell protease 8</fullName>
    </submittedName>
</protein>
<feature type="domain" description="Peptidase S1" evidence="2">
    <location>
        <begin position="47"/>
        <end position="252"/>
    </location>
</feature>
<dbReference type="STRING" id="8078.ENSFHEP00000019175"/>
<dbReference type="SUPFAM" id="SSF50494">
    <property type="entry name" value="Trypsin-like serine proteases"/>
    <property type="match status" value="1"/>
</dbReference>
<reference evidence="3" key="1">
    <citation type="submission" date="2025-08" db="UniProtKB">
        <authorList>
            <consortium name="Ensembl"/>
        </authorList>
    </citation>
    <scope>IDENTIFICATION</scope>
</reference>
<dbReference type="Proteomes" id="UP000265000">
    <property type="component" value="Unplaced"/>
</dbReference>
<dbReference type="PROSITE" id="PS50240">
    <property type="entry name" value="TRYPSIN_DOM"/>
    <property type="match status" value="1"/>
</dbReference>
<evidence type="ECO:0000313" key="3">
    <source>
        <dbReference type="Ensembl" id="ENSFHEP00000019175.1"/>
    </source>
</evidence>
<keyword evidence="4" id="KW-1185">Reference proteome</keyword>
<dbReference type="PANTHER" id="PTHR24271">
    <property type="entry name" value="KALLIKREIN-RELATED"/>
    <property type="match status" value="1"/>
</dbReference>
<dbReference type="Gene3D" id="2.40.10.10">
    <property type="entry name" value="Trypsin-like serine proteases"/>
    <property type="match status" value="2"/>
</dbReference>
<dbReference type="GeneTree" id="ENSGT00910000144271"/>
<evidence type="ECO:0000256" key="1">
    <source>
        <dbReference type="ARBA" id="ARBA00023157"/>
    </source>
</evidence>
<dbReference type="AlphaFoldDB" id="A0A3Q2TR19"/>
<dbReference type="CDD" id="cd00190">
    <property type="entry name" value="Tryp_SPc"/>
    <property type="match status" value="1"/>
</dbReference>
<dbReference type="InterPro" id="IPR009003">
    <property type="entry name" value="Peptidase_S1_PA"/>
</dbReference>